<keyword evidence="7" id="KW-0175">Coiled coil</keyword>
<dbReference type="InterPro" id="IPR011009">
    <property type="entry name" value="Kinase-like_dom_sf"/>
</dbReference>
<dbReference type="GO" id="GO:0005524">
    <property type="term" value="F:ATP binding"/>
    <property type="evidence" value="ECO:0007669"/>
    <property type="project" value="UniProtKB-UniRule"/>
</dbReference>
<keyword evidence="4 6" id="KW-0067">ATP-binding</keyword>
<dbReference type="PROSITE" id="PS00107">
    <property type="entry name" value="PROTEIN_KINASE_ATP"/>
    <property type="match status" value="1"/>
</dbReference>
<organism evidence="9">
    <name type="scientific">Anisakis simplex</name>
    <name type="common">Herring worm</name>
    <dbReference type="NCBI Taxonomy" id="6269"/>
    <lineage>
        <taxon>Eukaryota</taxon>
        <taxon>Metazoa</taxon>
        <taxon>Ecdysozoa</taxon>
        <taxon>Nematoda</taxon>
        <taxon>Chromadorea</taxon>
        <taxon>Rhabditida</taxon>
        <taxon>Spirurina</taxon>
        <taxon>Ascaridomorpha</taxon>
        <taxon>Ascaridoidea</taxon>
        <taxon>Anisakidae</taxon>
        <taxon>Anisakis</taxon>
        <taxon>Anisakis simplex complex</taxon>
    </lineage>
</organism>
<dbReference type="PROSITE" id="PS00108">
    <property type="entry name" value="PROTEIN_KINASE_ST"/>
    <property type="match status" value="1"/>
</dbReference>
<keyword evidence="1" id="KW-0808">Transferase</keyword>
<feature type="binding site" evidence="6">
    <location>
        <position position="216"/>
    </location>
    <ligand>
        <name>ATP</name>
        <dbReference type="ChEBI" id="CHEBI:30616"/>
    </ligand>
</feature>
<dbReference type="InterPro" id="IPR050339">
    <property type="entry name" value="CC_SR_Kinase"/>
</dbReference>
<dbReference type="GO" id="GO:0005634">
    <property type="term" value="C:nucleus"/>
    <property type="evidence" value="ECO:0007669"/>
    <property type="project" value="TreeGrafter"/>
</dbReference>
<evidence type="ECO:0000256" key="3">
    <source>
        <dbReference type="ARBA" id="ARBA00022777"/>
    </source>
</evidence>
<dbReference type="PANTHER" id="PTHR11042">
    <property type="entry name" value="EUKARYOTIC TRANSLATION INITIATION FACTOR 2-ALPHA KINASE EIF2-ALPHA KINASE -RELATED"/>
    <property type="match status" value="1"/>
</dbReference>
<dbReference type="PANTHER" id="PTHR11042:SF187">
    <property type="entry name" value="EUKARYOTIC TRANSLATION INITIATION FACTOR 2-ALPHA KINASE 2"/>
    <property type="match status" value="1"/>
</dbReference>
<evidence type="ECO:0000313" key="9">
    <source>
        <dbReference type="WBParaSite" id="ASIM_0001116401-mRNA-1"/>
    </source>
</evidence>
<evidence type="ECO:0000256" key="4">
    <source>
        <dbReference type="ARBA" id="ARBA00022840"/>
    </source>
</evidence>
<accession>A0A0M3JT31</accession>
<evidence type="ECO:0000256" key="5">
    <source>
        <dbReference type="ARBA" id="ARBA00037982"/>
    </source>
</evidence>
<reference evidence="9" key="1">
    <citation type="submission" date="2017-02" db="UniProtKB">
        <authorList>
            <consortium name="WormBaseParasite"/>
        </authorList>
    </citation>
    <scope>IDENTIFICATION</scope>
</reference>
<dbReference type="InterPro" id="IPR008271">
    <property type="entry name" value="Ser/Thr_kinase_AS"/>
</dbReference>
<keyword evidence="2 6" id="KW-0547">Nucleotide-binding</keyword>
<dbReference type="SUPFAM" id="SSF56112">
    <property type="entry name" value="Protein kinase-like (PK-like)"/>
    <property type="match status" value="1"/>
</dbReference>
<dbReference type="Pfam" id="PF00069">
    <property type="entry name" value="Pkinase"/>
    <property type="match status" value="2"/>
</dbReference>
<keyword evidence="3" id="KW-0418">Kinase</keyword>
<dbReference type="PROSITE" id="PS50011">
    <property type="entry name" value="PROTEIN_KINASE_DOM"/>
    <property type="match status" value="1"/>
</dbReference>
<comment type="similarity">
    <text evidence="5">Belongs to the protein kinase superfamily. Ser/Thr protein kinase family. GCN2 subfamily.</text>
</comment>
<dbReference type="Gene3D" id="3.30.200.20">
    <property type="entry name" value="Phosphorylase Kinase, domain 1"/>
    <property type="match status" value="1"/>
</dbReference>
<feature type="domain" description="Protein kinase" evidence="8">
    <location>
        <begin position="182"/>
        <end position="563"/>
    </location>
</feature>
<protein>
    <submittedName>
        <fullName evidence="9">Protein kinase domain-containing protein</fullName>
    </submittedName>
</protein>
<name>A0A0M3JT31_ANISI</name>
<dbReference type="Gene3D" id="1.10.510.10">
    <property type="entry name" value="Transferase(Phosphotransferase) domain 1"/>
    <property type="match status" value="1"/>
</dbReference>
<evidence type="ECO:0000256" key="2">
    <source>
        <dbReference type="ARBA" id="ARBA00022741"/>
    </source>
</evidence>
<dbReference type="InterPro" id="IPR017441">
    <property type="entry name" value="Protein_kinase_ATP_BS"/>
</dbReference>
<feature type="coiled-coil region" evidence="7">
    <location>
        <begin position="570"/>
        <end position="604"/>
    </location>
</feature>
<dbReference type="AlphaFoldDB" id="A0A0M3JT31"/>
<dbReference type="SMART" id="SM00220">
    <property type="entry name" value="S_TKc"/>
    <property type="match status" value="1"/>
</dbReference>
<evidence type="ECO:0000256" key="6">
    <source>
        <dbReference type="PROSITE-ProRule" id="PRU10141"/>
    </source>
</evidence>
<dbReference type="GO" id="GO:0004694">
    <property type="term" value="F:eukaryotic translation initiation factor 2alpha kinase activity"/>
    <property type="evidence" value="ECO:0007669"/>
    <property type="project" value="TreeGrafter"/>
</dbReference>
<dbReference type="WBParaSite" id="ASIM_0001116401-mRNA-1">
    <property type="protein sequence ID" value="ASIM_0001116401-mRNA-1"/>
    <property type="gene ID" value="ASIM_0001116401"/>
</dbReference>
<dbReference type="InterPro" id="IPR000719">
    <property type="entry name" value="Prot_kinase_dom"/>
</dbReference>
<sequence length="619" mass="71126">LIAMLTISLNRIALGQNKLMNFWDHRHWLLNMQVKKRFHLCDAQNSLVLRRIECNDRHKTAHETGLTAATSNKQRILQIVFAAFIDLMCEAVPKETREQLRSVLNRTVIQCRLIPAAYLSDDLIPLRSAFVSRIAQLVSNNFNLSANMENPLSTHELQTFSRLSFRDSAANLFFHSRYRSDFEEIRMIGKGGFGTVFLVNSVVRSRIDNCNYAIKKIPFSLARNSQMLKVINEVRLLASLQHANIVRYFGAWAEINSMQTPLLPSPNVNIREVRNCSETESQHAARLLMLDENSSAEEEGDCCKEIKQIKSRCCRCEDVLEGTSERIHPLKDALEDTSENEATMFVQMELCSRTLNDYIEFRNSSVTHRKVDCDFNISVLKQLFSALNYIHSKNIIHRDIKPCNIFLRDQKTQSSAASSSPLCSQIRVLIGDFGLACNDLNRFETIATKSCDDMSVVDECDATIERSSSVFIAPTNKSSRRTDMQHSIAVDIYSAGIVFYELYRPFTTAMERVKAIMNLRDGYFDEEFVSDWPNESSLIRSLCQSEPSERPRAFEVLNKIECFPGQNNDVDSLKEEIVSLKEILRNKNERIRRLEKRIKSLTQLCRRYDVPFYDLNVDL</sequence>
<evidence type="ECO:0000259" key="8">
    <source>
        <dbReference type="PROSITE" id="PS50011"/>
    </source>
</evidence>
<dbReference type="GO" id="GO:0005737">
    <property type="term" value="C:cytoplasm"/>
    <property type="evidence" value="ECO:0007669"/>
    <property type="project" value="TreeGrafter"/>
</dbReference>
<evidence type="ECO:0000256" key="7">
    <source>
        <dbReference type="SAM" id="Coils"/>
    </source>
</evidence>
<proteinExistence type="inferred from homology"/>
<evidence type="ECO:0000256" key="1">
    <source>
        <dbReference type="ARBA" id="ARBA00022679"/>
    </source>
</evidence>